<evidence type="ECO:0000313" key="2">
    <source>
        <dbReference type="Proteomes" id="UP001066276"/>
    </source>
</evidence>
<dbReference type="AlphaFoldDB" id="A0AAV7Q388"/>
<sequence length="135" mass="14872">MFPPPRRQPWAKAIQVLPESSTQQAQCFFTQWALDKALDHAPISQLSTWGAPAFPLWVAPQSIQPLSGRSSQPPLDWYSAAARTPSFHHLSGLALRPAWAVRRHASHLERSAGCSEPHSRVSPSNRAAHIKGLAL</sequence>
<keyword evidence="2" id="KW-1185">Reference proteome</keyword>
<evidence type="ECO:0000313" key="1">
    <source>
        <dbReference type="EMBL" id="KAJ1134813.1"/>
    </source>
</evidence>
<accession>A0AAV7Q388</accession>
<proteinExistence type="predicted"/>
<protein>
    <submittedName>
        <fullName evidence="1">Uncharacterized protein</fullName>
    </submittedName>
</protein>
<dbReference type="EMBL" id="JANPWB010000010">
    <property type="protein sequence ID" value="KAJ1134813.1"/>
    <property type="molecule type" value="Genomic_DNA"/>
</dbReference>
<comment type="caution">
    <text evidence="1">The sequence shown here is derived from an EMBL/GenBank/DDBJ whole genome shotgun (WGS) entry which is preliminary data.</text>
</comment>
<gene>
    <name evidence="1" type="ORF">NDU88_001259</name>
</gene>
<name>A0AAV7Q388_PLEWA</name>
<reference evidence="1" key="1">
    <citation type="journal article" date="2022" name="bioRxiv">
        <title>Sequencing and chromosome-scale assembly of the giantPleurodeles waltlgenome.</title>
        <authorList>
            <person name="Brown T."/>
            <person name="Elewa A."/>
            <person name="Iarovenko S."/>
            <person name="Subramanian E."/>
            <person name="Araus A.J."/>
            <person name="Petzold A."/>
            <person name="Susuki M."/>
            <person name="Suzuki K.-i.T."/>
            <person name="Hayashi T."/>
            <person name="Toyoda A."/>
            <person name="Oliveira C."/>
            <person name="Osipova E."/>
            <person name="Leigh N.D."/>
            <person name="Simon A."/>
            <person name="Yun M.H."/>
        </authorList>
    </citation>
    <scope>NUCLEOTIDE SEQUENCE</scope>
    <source>
        <strain evidence="1">20211129_DDA</strain>
        <tissue evidence="1">Liver</tissue>
    </source>
</reference>
<organism evidence="1 2">
    <name type="scientific">Pleurodeles waltl</name>
    <name type="common">Iberian ribbed newt</name>
    <dbReference type="NCBI Taxonomy" id="8319"/>
    <lineage>
        <taxon>Eukaryota</taxon>
        <taxon>Metazoa</taxon>
        <taxon>Chordata</taxon>
        <taxon>Craniata</taxon>
        <taxon>Vertebrata</taxon>
        <taxon>Euteleostomi</taxon>
        <taxon>Amphibia</taxon>
        <taxon>Batrachia</taxon>
        <taxon>Caudata</taxon>
        <taxon>Salamandroidea</taxon>
        <taxon>Salamandridae</taxon>
        <taxon>Pleurodelinae</taxon>
        <taxon>Pleurodeles</taxon>
    </lineage>
</organism>
<dbReference type="Proteomes" id="UP001066276">
    <property type="component" value="Chromosome 6"/>
</dbReference>